<dbReference type="EMBL" id="CP024201">
    <property type="protein sequence ID" value="ATQ40994.1"/>
    <property type="molecule type" value="Genomic_DNA"/>
</dbReference>
<organism evidence="2 3">
    <name type="scientific">Caulobacter mirabilis</name>
    <dbReference type="NCBI Taxonomy" id="69666"/>
    <lineage>
        <taxon>Bacteria</taxon>
        <taxon>Pseudomonadati</taxon>
        <taxon>Pseudomonadota</taxon>
        <taxon>Alphaproteobacteria</taxon>
        <taxon>Caulobacterales</taxon>
        <taxon>Caulobacteraceae</taxon>
        <taxon>Caulobacter</taxon>
    </lineage>
</organism>
<name>A0A2D2ASL1_9CAUL</name>
<evidence type="ECO:0000313" key="3">
    <source>
        <dbReference type="Proteomes" id="UP000228945"/>
    </source>
</evidence>
<evidence type="ECO:0000256" key="1">
    <source>
        <dbReference type="SAM" id="SignalP"/>
    </source>
</evidence>
<feature type="chain" id="PRO_5013628830" evidence="1">
    <location>
        <begin position="22"/>
        <end position="135"/>
    </location>
</feature>
<sequence>MRIVSALIAGALVLGGATAYAAPARTPEAKLAKALEGRVAGEPVSCINLRDIQSSQIIDKTAILYEGPRGVVYMNTPTSGASSLRDGQILVTKTIGAQLCSIDTVTLVDSGSKMQDGWVGLGKFVPYAKVAKTAN</sequence>
<proteinExistence type="predicted"/>
<accession>A0A2D2ASL1</accession>
<protein>
    <submittedName>
        <fullName evidence="2">Uncharacterized protein</fullName>
    </submittedName>
</protein>
<keyword evidence="3" id="KW-1185">Reference proteome</keyword>
<dbReference type="KEGG" id="cmb:CSW64_00515"/>
<evidence type="ECO:0000313" key="2">
    <source>
        <dbReference type="EMBL" id="ATQ40994.1"/>
    </source>
</evidence>
<gene>
    <name evidence="2" type="ORF">CSW64_00515</name>
</gene>
<dbReference type="Proteomes" id="UP000228945">
    <property type="component" value="Chromosome"/>
</dbReference>
<dbReference type="RefSeq" id="WP_099620251.1">
    <property type="nucleotide sequence ID" value="NZ_CP024201.1"/>
</dbReference>
<keyword evidence="1" id="KW-0732">Signal</keyword>
<dbReference type="OrthoDB" id="5956991at2"/>
<feature type="signal peptide" evidence="1">
    <location>
        <begin position="1"/>
        <end position="21"/>
    </location>
</feature>
<reference evidence="2 3" key="1">
    <citation type="submission" date="2017-10" db="EMBL/GenBank/DDBJ databases">
        <title>Genome sequence of Caulobacter mirabilis FWC38.</title>
        <authorList>
            <person name="Fiebig A."/>
            <person name="Crosson S."/>
        </authorList>
    </citation>
    <scope>NUCLEOTIDE SEQUENCE [LARGE SCALE GENOMIC DNA]</scope>
    <source>
        <strain evidence="2 3">FWC 38</strain>
    </source>
</reference>
<dbReference type="AlphaFoldDB" id="A0A2D2ASL1"/>